<organism evidence="2 3">
    <name type="scientific">Molorchus minor</name>
    <dbReference type="NCBI Taxonomy" id="1323400"/>
    <lineage>
        <taxon>Eukaryota</taxon>
        <taxon>Metazoa</taxon>
        <taxon>Ecdysozoa</taxon>
        <taxon>Arthropoda</taxon>
        <taxon>Hexapoda</taxon>
        <taxon>Insecta</taxon>
        <taxon>Pterygota</taxon>
        <taxon>Neoptera</taxon>
        <taxon>Endopterygota</taxon>
        <taxon>Coleoptera</taxon>
        <taxon>Polyphaga</taxon>
        <taxon>Cucujiformia</taxon>
        <taxon>Chrysomeloidea</taxon>
        <taxon>Cerambycidae</taxon>
        <taxon>Lamiinae</taxon>
        <taxon>Monochamini</taxon>
        <taxon>Molorchus</taxon>
    </lineage>
</organism>
<dbReference type="InterPro" id="IPR003887">
    <property type="entry name" value="LEM_dom"/>
</dbReference>
<evidence type="ECO:0000313" key="3">
    <source>
        <dbReference type="Proteomes" id="UP001162164"/>
    </source>
</evidence>
<dbReference type="PANTHER" id="PTHR46427:SF1">
    <property type="entry name" value="ANKYRIN REPEAT AND LEM DOMAIN-CONTAINING PROTEIN 1"/>
    <property type="match status" value="1"/>
</dbReference>
<dbReference type="PANTHER" id="PTHR46427">
    <property type="entry name" value="ANKYRIN REPEAT AND LEM DOMAIN-CONTAINING PROTEIN 1"/>
    <property type="match status" value="1"/>
</dbReference>
<dbReference type="Pfam" id="PF03020">
    <property type="entry name" value="LEM"/>
    <property type="match status" value="1"/>
</dbReference>
<dbReference type="CDD" id="cd10454">
    <property type="entry name" value="GIY-YIG_COG3680_Meta"/>
    <property type="match status" value="1"/>
</dbReference>
<reference evidence="2" key="1">
    <citation type="journal article" date="2023" name="Insect Mol. Biol.">
        <title>Genome sequencing provides insights into the evolution of gene families encoding plant cell wall-degrading enzymes in longhorned beetles.</title>
        <authorList>
            <person name="Shin N.R."/>
            <person name="Okamura Y."/>
            <person name="Kirsch R."/>
            <person name="Pauchet Y."/>
        </authorList>
    </citation>
    <scope>NUCLEOTIDE SEQUENCE</scope>
    <source>
        <strain evidence="2">MMC_N1</strain>
    </source>
</reference>
<dbReference type="Pfam" id="PF22945">
    <property type="entry name" value="LEM-3_GIY-YIG"/>
    <property type="match status" value="1"/>
</dbReference>
<dbReference type="InterPro" id="IPR011015">
    <property type="entry name" value="LEM/LEM-like_dom_sf"/>
</dbReference>
<dbReference type="PROSITE" id="PS50954">
    <property type="entry name" value="LEM"/>
    <property type="match status" value="1"/>
</dbReference>
<sequence length="338" mass="38792">MTDDSKSVTSYIAKSEGIGSTDTSFVSVSEVYKYVDKDEGIVLYERRMLKTPSEYNGSVRSSSFSSKLSSLPETFDYDTETLRKELTLLGYDAGPITVTTKRIYLKKLYQLKKHPNLSHKANTAPPKRVYSLELEKTLRDANWCNDLTIEKSLEAIVLKQFNNPDPSRKWREGVNKSSFTYLLLDPRVTNNLPCKAELLQPKEVWETFLSSIFYIGKGKRARPYSHLYEAVTLWNQGNYTSNNKKIQNIIDIWKDNSGVICLHIFQNIIPVEAYTREAAMILALKIDNLTNVRNGEFYGIAATWPQKQKRVFGVYLLYKAMKIFLNEGERQLCPSDIN</sequence>
<evidence type="ECO:0000259" key="1">
    <source>
        <dbReference type="PROSITE" id="PS50954"/>
    </source>
</evidence>
<dbReference type="InterPro" id="IPR034998">
    <property type="entry name" value="ANKLE1"/>
</dbReference>
<protein>
    <recommendedName>
        <fullName evidence="1">LEM domain-containing protein</fullName>
    </recommendedName>
</protein>
<accession>A0ABQ9JF83</accession>
<evidence type="ECO:0000313" key="2">
    <source>
        <dbReference type="EMBL" id="KAJ8976542.1"/>
    </source>
</evidence>
<feature type="domain" description="LEM" evidence="1">
    <location>
        <begin position="71"/>
        <end position="115"/>
    </location>
</feature>
<dbReference type="Proteomes" id="UP001162164">
    <property type="component" value="Unassembled WGS sequence"/>
</dbReference>
<gene>
    <name evidence="2" type="ORF">NQ317_017950</name>
</gene>
<proteinExistence type="predicted"/>
<comment type="caution">
    <text evidence="2">The sequence shown here is derived from an EMBL/GenBank/DDBJ whole genome shotgun (WGS) entry which is preliminary data.</text>
</comment>
<keyword evidence="3" id="KW-1185">Reference proteome</keyword>
<dbReference type="EMBL" id="JAPWTJ010000658">
    <property type="protein sequence ID" value="KAJ8976542.1"/>
    <property type="molecule type" value="Genomic_DNA"/>
</dbReference>
<dbReference type="Gene3D" id="1.10.720.40">
    <property type="match status" value="1"/>
</dbReference>
<dbReference type="CDD" id="cd12934">
    <property type="entry name" value="LEM"/>
    <property type="match status" value="1"/>
</dbReference>
<dbReference type="SUPFAM" id="SSF63451">
    <property type="entry name" value="LEM domain"/>
    <property type="match status" value="1"/>
</dbReference>
<name>A0ABQ9JF83_9CUCU</name>